<dbReference type="PATRIC" id="fig|1094558.3.peg.1559"/>
<dbReference type="Gene3D" id="3.20.20.140">
    <property type="entry name" value="Metal-dependent hydrolases"/>
    <property type="match status" value="1"/>
</dbReference>
<dbReference type="OrthoDB" id="9787654at2"/>
<evidence type="ECO:0000256" key="1">
    <source>
        <dbReference type="ARBA" id="ARBA00038310"/>
    </source>
</evidence>
<comment type="caution">
    <text evidence="3">The sequence shown here is derived from an EMBL/GenBank/DDBJ whole genome shotgun (WGS) entry which is preliminary data.</text>
</comment>
<dbReference type="EMBL" id="AIMB01000008">
    <property type="protein sequence ID" value="EJF88905.1"/>
    <property type="molecule type" value="Genomic_DNA"/>
</dbReference>
<dbReference type="PANTHER" id="PTHR43569:SF2">
    <property type="entry name" value="AMIDOHYDROLASE-RELATED DOMAIN-CONTAINING PROTEIN"/>
    <property type="match status" value="1"/>
</dbReference>
<dbReference type="Pfam" id="PF04909">
    <property type="entry name" value="Amidohydro_2"/>
    <property type="match status" value="1"/>
</dbReference>
<dbReference type="SUPFAM" id="SSF51556">
    <property type="entry name" value="Metallo-dependent hydrolases"/>
    <property type="match status" value="1"/>
</dbReference>
<sequence>MLEHEGFNRALPFIKSQNYVYEVFIHQKDLSACIEFCKRYDKAHIVIDHLAKPIFEDECAFDQWCTLINELKSLQHVFLKVSGLITEVKGNFHANTFQRHIDILYETVGVKRLLWGSDWPVVTSKASYEKVLSLWNYWIKNWTIDERYMVEEINPQRIYHL</sequence>
<dbReference type="AlphaFoldDB" id="J1JWG6"/>
<evidence type="ECO:0000313" key="4">
    <source>
        <dbReference type="Proteomes" id="UP000008952"/>
    </source>
</evidence>
<organism evidence="3 4">
    <name type="scientific">Bartonella tamiae Th239</name>
    <dbReference type="NCBI Taxonomy" id="1094558"/>
    <lineage>
        <taxon>Bacteria</taxon>
        <taxon>Pseudomonadati</taxon>
        <taxon>Pseudomonadota</taxon>
        <taxon>Alphaproteobacteria</taxon>
        <taxon>Hyphomicrobiales</taxon>
        <taxon>Bartonellaceae</taxon>
        <taxon>Bartonella</taxon>
    </lineage>
</organism>
<evidence type="ECO:0000313" key="3">
    <source>
        <dbReference type="EMBL" id="EJF88905.1"/>
    </source>
</evidence>
<gene>
    <name evidence="3" type="ORF">ME5_01456</name>
</gene>
<feature type="domain" description="Amidohydrolase-related" evidence="2">
    <location>
        <begin position="25"/>
        <end position="161"/>
    </location>
</feature>
<protein>
    <recommendedName>
        <fullName evidence="2">Amidohydrolase-related domain-containing protein</fullName>
    </recommendedName>
</protein>
<proteinExistence type="inferred from homology"/>
<dbReference type="eggNOG" id="COG3618">
    <property type="taxonomic scope" value="Bacteria"/>
</dbReference>
<dbReference type="HOGENOM" id="CLU_1640479_0_0_5"/>
<dbReference type="GO" id="GO:0016787">
    <property type="term" value="F:hydrolase activity"/>
    <property type="evidence" value="ECO:0007669"/>
    <property type="project" value="InterPro"/>
</dbReference>
<keyword evidence="4" id="KW-1185">Reference proteome</keyword>
<dbReference type="InterPro" id="IPR032466">
    <property type="entry name" value="Metal_Hydrolase"/>
</dbReference>
<reference evidence="3 4" key="1">
    <citation type="submission" date="2012-03" db="EMBL/GenBank/DDBJ databases">
        <title>The Genome Sequence of Bartonella tamiae Th239.</title>
        <authorList>
            <consortium name="The Broad Institute Genome Sequencing Platform"/>
            <consortium name="The Broad Institute Genome Sequencing Center for Infectious Disease"/>
            <person name="Feldgarden M."/>
            <person name="Kirby J."/>
            <person name="Kosoy M."/>
            <person name="Birtles R."/>
            <person name="Probert W.S."/>
            <person name="Chiaraviglio L."/>
            <person name="Young S.K."/>
            <person name="Zeng Q."/>
            <person name="Gargeya S."/>
            <person name="Fitzgerald M."/>
            <person name="Haas B."/>
            <person name="Abouelleil A."/>
            <person name="Alvarado L."/>
            <person name="Arachchi H.M."/>
            <person name="Berlin A."/>
            <person name="Chapman S.B."/>
            <person name="Gearin G."/>
            <person name="Goldberg J."/>
            <person name="Griggs A."/>
            <person name="Gujja S."/>
            <person name="Hansen M."/>
            <person name="Heiman D."/>
            <person name="Howarth C."/>
            <person name="Larimer J."/>
            <person name="Lui A."/>
            <person name="MacDonald P.J.P."/>
            <person name="McCowen C."/>
            <person name="Montmayeur A."/>
            <person name="Murphy C."/>
            <person name="Neiman D."/>
            <person name="Pearson M."/>
            <person name="Priest M."/>
            <person name="Roberts A."/>
            <person name="Saif S."/>
            <person name="Shea T."/>
            <person name="Sisk P."/>
            <person name="Stolte C."/>
            <person name="Sykes S."/>
            <person name="Wortman J."/>
            <person name="Nusbaum C."/>
            <person name="Birren B."/>
        </authorList>
    </citation>
    <scope>NUCLEOTIDE SEQUENCE [LARGE SCALE GENOMIC DNA]</scope>
    <source>
        <strain evidence="3 4">Th239</strain>
    </source>
</reference>
<dbReference type="STRING" id="1094558.ME5_01456"/>
<accession>J1JWG6</accession>
<name>J1JWG6_9HYPH</name>
<dbReference type="InterPro" id="IPR006680">
    <property type="entry name" value="Amidohydro-rel"/>
</dbReference>
<evidence type="ECO:0000259" key="2">
    <source>
        <dbReference type="Pfam" id="PF04909"/>
    </source>
</evidence>
<comment type="similarity">
    <text evidence="1">Belongs to the metallo-dependent hydrolases superfamily.</text>
</comment>
<dbReference type="PANTHER" id="PTHR43569">
    <property type="entry name" value="AMIDOHYDROLASE"/>
    <property type="match status" value="1"/>
</dbReference>
<dbReference type="Proteomes" id="UP000008952">
    <property type="component" value="Unassembled WGS sequence"/>
</dbReference>
<dbReference type="InterPro" id="IPR052350">
    <property type="entry name" value="Metallo-dep_Lactonases"/>
</dbReference>
<dbReference type="RefSeq" id="WP_008039843.1">
    <property type="nucleotide sequence ID" value="NZ_JH725147.1"/>
</dbReference>